<dbReference type="PANTHER" id="PTHR43737:SF1">
    <property type="entry name" value="DUF1501 DOMAIN-CONTAINING PROTEIN"/>
    <property type="match status" value="1"/>
</dbReference>
<evidence type="ECO:0000256" key="1">
    <source>
        <dbReference type="SAM" id="SignalP"/>
    </source>
</evidence>
<dbReference type="Proteomes" id="UP000622580">
    <property type="component" value="Unassembled WGS sequence"/>
</dbReference>
<keyword evidence="1" id="KW-0732">Signal</keyword>
<dbReference type="InterPro" id="IPR006311">
    <property type="entry name" value="TAT_signal"/>
</dbReference>
<comment type="caution">
    <text evidence="2">The sequence shown here is derived from an EMBL/GenBank/DDBJ whole genome shotgun (WGS) entry which is preliminary data.</text>
</comment>
<dbReference type="Pfam" id="PF07394">
    <property type="entry name" value="DUF1501"/>
    <property type="match status" value="1"/>
</dbReference>
<evidence type="ECO:0000313" key="2">
    <source>
        <dbReference type="EMBL" id="MBR7619641.1"/>
    </source>
</evidence>
<dbReference type="InterPro" id="IPR010869">
    <property type="entry name" value="DUF1501"/>
</dbReference>
<organism evidence="2 3">
    <name type="scientific">Phenylobacterium glaciei</name>
    <dbReference type="NCBI Taxonomy" id="2803784"/>
    <lineage>
        <taxon>Bacteria</taxon>
        <taxon>Pseudomonadati</taxon>
        <taxon>Pseudomonadota</taxon>
        <taxon>Alphaproteobacteria</taxon>
        <taxon>Caulobacterales</taxon>
        <taxon>Caulobacteraceae</taxon>
        <taxon>Phenylobacterium</taxon>
    </lineage>
</organism>
<feature type="chain" id="PRO_5037137246" evidence="1">
    <location>
        <begin position="31"/>
        <end position="410"/>
    </location>
</feature>
<keyword evidence="3" id="KW-1185">Reference proteome</keyword>
<dbReference type="EMBL" id="JAGSGD010000001">
    <property type="protein sequence ID" value="MBR7619641.1"/>
    <property type="molecule type" value="Genomic_DNA"/>
</dbReference>
<dbReference type="AlphaFoldDB" id="A0A941CZU0"/>
<sequence length="410" mass="42213">MTSPPTRRAALLAAAGFGLSLNFVARQAFAASEGAAANRKLIVVICRGGMDGLSVAPPVGDPDYQGLRRAIALDDKALKLDGTFALHPSLTSVHALAQAGEARIVPAVATPDRARSHFEAQDVLESGAAVVYGTSSGWLNRAVTGLSAQRKVEALSVGPTAPLILRGPAAVSSWSPGKGVDASARLPTLLQDLYKDDPVLGPALARGLATETMAQAAMTNLPQDTSMTTMTPAANAPGLVRQGAEAARKLGTTVAGFMREPGGPQIAVVSLDGFDTHANQLGQLAPRLTYLDAVLDGLHTGLGADWKNSVVLVATEFGRTARVNGTGGTDHGTASTALLLGGALKPGGIVGDWPTLKSSALFEARDLAPTVDMRGLFKGVLADHMGLDRRVLDTTVFPDSATVRPVTGLV</sequence>
<reference evidence="2" key="1">
    <citation type="submission" date="2021-04" db="EMBL/GenBank/DDBJ databases">
        <title>Draft genome assembly of strain Phenylobacterium sp. 20VBR1 using MiniION and Illumina platforms.</title>
        <authorList>
            <person name="Thomas F.A."/>
            <person name="Krishnan K.P."/>
            <person name="Sinha R.K."/>
        </authorList>
    </citation>
    <scope>NUCLEOTIDE SEQUENCE</scope>
    <source>
        <strain evidence="2">20VBR1</strain>
    </source>
</reference>
<proteinExistence type="predicted"/>
<protein>
    <submittedName>
        <fullName evidence="2">DUF1501 domain-containing protein</fullName>
    </submittedName>
</protein>
<accession>A0A941CZU0</accession>
<name>A0A941CZU0_9CAUL</name>
<dbReference type="PANTHER" id="PTHR43737">
    <property type="entry name" value="BLL7424 PROTEIN"/>
    <property type="match status" value="1"/>
</dbReference>
<feature type="signal peptide" evidence="1">
    <location>
        <begin position="1"/>
        <end position="30"/>
    </location>
</feature>
<gene>
    <name evidence="2" type="ORF">JKL49_09600</name>
</gene>
<evidence type="ECO:0000313" key="3">
    <source>
        <dbReference type="Proteomes" id="UP000622580"/>
    </source>
</evidence>
<dbReference type="PROSITE" id="PS51318">
    <property type="entry name" value="TAT"/>
    <property type="match status" value="1"/>
</dbReference>
<dbReference type="RefSeq" id="WP_215339984.1">
    <property type="nucleotide sequence ID" value="NZ_JAGSGD010000001.1"/>
</dbReference>